<dbReference type="PANTHER" id="PTHR23267">
    <property type="entry name" value="IMMUNOGLOBULIN LIGHT CHAIN"/>
    <property type="match status" value="1"/>
</dbReference>
<dbReference type="Gene3D" id="2.60.40.10">
    <property type="entry name" value="Immunoglobulins"/>
    <property type="match status" value="4"/>
</dbReference>
<evidence type="ECO:0000259" key="4">
    <source>
        <dbReference type="PROSITE" id="PS50835"/>
    </source>
</evidence>
<keyword evidence="1" id="KW-0391">Immunity</keyword>
<sequence length="472" mass="52104">MRFPAQLMGLLMLWISASKADIVLTQTPLTLSITIGEPATITCKSSQSLVHSNGKTYLHWFQQKPGQAPRLLIYEVSNRFTGVPDRFIGSGSVTDFALKISRVEAEDVAVYYCEQDAQAPPTVLESYTKYCESSGDIVMTQTPSTLSVTLGEPATISCKSSQSLLHSNGDTYLEWYQQKSACMGHIILAQVPETLVTIQGAFVSITCRTSSGVGTSMAWYQQKHKESPRLLFFGASALAAGTPDRFQGSGSGQDFSLTIHGVHDEDTGMYYCQQHFSQPPTVTKPQTKNTPFGAIDVYSIQRHLFLVEGHNMKGCQLCHPDDTQHILKDKGLTDRSHQVGNTVVTQTPLTLLIMLGEPGDISYKATVRGDAVLTQSPVHIFVSVGESVSIICRSSEDISDYLTWYQKKPGQIPKILIYDADNLYSEAPDRFAGIQSGRDFILKINNVEIDDAADYYCQQDYTIPYTVLYAHT</sequence>
<keyword evidence="3" id="KW-0732">Signal</keyword>
<evidence type="ECO:0000256" key="3">
    <source>
        <dbReference type="SAM" id="SignalP"/>
    </source>
</evidence>
<dbReference type="FunFam" id="2.60.40.10:FF:001230">
    <property type="entry name" value="Immunoglobulin kappa variable 8-16"/>
    <property type="match status" value="1"/>
</dbReference>
<dbReference type="GeneID" id="102839940"/>
<protein>
    <submittedName>
        <fullName evidence="6">Uncharacterized protein LOC102839940</fullName>
    </submittedName>
</protein>
<dbReference type="InterPro" id="IPR036179">
    <property type="entry name" value="Ig-like_dom_sf"/>
</dbReference>
<accession>A0A9B0UC79</accession>
<dbReference type="InterPro" id="IPR003599">
    <property type="entry name" value="Ig_sub"/>
</dbReference>
<keyword evidence="2" id="KW-1064">Adaptive immunity</keyword>
<feature type="domain" description="Ig-like" evidence="4">
    <location>
        <begin position="121"/>
        <end position="283"/>
    </location>
</feature>
<dbReference type="SMART" id="SM00409">
    <property type="entry name" value="IG"/>
    <property type="match status" value="3"/>
</dbReference>
<dbReference type="GO" id="GO:0005576">
    <property type="term" value="C:extracellular region"/>
    <property type="evidence" value="ECO:0007669"/>
    <property type="project" value="UniProtKB-ARBA"/>
</dbReference>
<dbReference type="GO" id="GO:0019814">
    <property type="term" value="C:immunoglobulin complex"/>
    <property type="evidence" value="ECO:0007669"/>
    <property type="project" value="UniProtKB-KW"/>
</dbReference>
<evidence type="ECO:0000256" key="1">
    <source>
        <dbReference type="ARBA" id="ARBA00022859"/>
    </source>
</evidence>
<dbReference type="Proteomes" id="UP000504623">
    <property type="component" value="Unplaced"/>
</dbReference>
<evidence type="ECO:0000256" key="2">
    <source>
        <dbReference type="ARBA" id="ARBA00043265"/>
    </source>
</evidence>
<evidence type="ECO:0000313" key="5">
    <source>
        <dbReference type="Proteomes" id="UP000504623"/>
    </source>
</evidence>
<feature type="domain" description="Ig-like" evidence="4">
    <location>
        <begin position="20"/>
        <end position="113"/>
    </location>
</feature>
<feature type="signal peptide" evidence="3">
    <location>
        <begin position="1"/>
        <end position="20"/>
    </location>
</feature>
<dbReference type="Pfam" id="PF07686">
    <property type="entry name" value="V-set"/>
    <property type="match status" value="3"/>
</dbReference>
<dbReference type="SUPFAM" id="SSF48726">
    <property type="entry name" value="Immunoglobulin"/>
    <property type="match status" value="4"/>
</dbReference>
<proteinExistence type="predicted"/>
<dbReference type="InterPro" id="IPR013106">
    <property type="entry name" value="Ig_V-set"/>
</dbReference>
<keyword evidence="2" id="KW-1280">Immunoglobulin</keyword>
<dbReference type="InterPro" id="IPR013783">
    <property type="entry name" value="Ig-like_fold"/>
</dbReference>
<feature type="domain" description="Ig-like" evidence="4">
    <location>
        <begin position="371"/>
        <end position="458"/>
    </location>
</feature>
<organism evidence="5 6">
    <name type="scientific">Chrysochloris asiatica</name>
    <name type="common">Cape golden mole</name>
    <dbReference type="NCBI Taxonomy" id="185453"/>
    <lineage>
        <taxon>Eukaryota</taxon>
        <taxon>Metazoa</taxon>
        <taxon>Chordata</taxon>
        <taxon>Craniata</taxon>
        <taxon>Vertebrata</taxon>
        <taxon>Euteleostomi</taxon>
        <taxon>Mammalia</taxon>
        <taxon>Eutheria</taxon>
        <taxon>Afrotheria</taxon>
        <taxon>Chrysochloridae</taxon>
        <taxon>Chrysochlorinae</taxon>
        <taxon>Chrysochloris</taxon>
    </lineage>
</organism>
<evidence type="ECO:0000313" key="6">
    <source>
        <dbReference type="RefSeq" id="XP_006877385.1"/>
    </source>
</evidence>
<keyword evidence="5" id="KW-1185">Reference proteome</keyword>
<dbReference type="RefSeq" id="XP_006877385.1">
    <property type="nucleotide sequence ID" value="XM_006877323.1"/>
</dbReference>
<reference evidence="6" key="1">
    <citation type="submission" date="2025-08" db="UniProtKB">
        <authorList>
            <consortium name="RefSeq"/>
        </authorList>
    </citation>
    <scope>IDENTIFICATION</scope>
    <source>
        <tissue evidence="6">Spleen</tissue>
    </source>
</reference>
<dbReference type="GO" id="GO:0005886">
    <property type="term" value="C:plasma membrane"/>
    <property type="evidence" value="ECO:0007669"/>
    <property type="project" value="UniProtKB-ARBA"/>
</dbReference>
<gene>
    <name evidence="6" type="primary">LOC102839940</name>
</gene>
<dbReference type="AlphaFoldDB" id="A0A9B0UC79"/>
<feature type="chain" id="PRO_5039674986" evidence="3">
    <location>
        <begin position="21"/>
        <end position="472"/>
    </location>
</feature>
<name>A0A9B0UC79_CHRAS</name>
<dbReference type="FunFam" id="2.60.40.10:FF:000365">
    <property type="entry name" value="If kappa light chain"/>
    <property type="match status" value="1"/>
</dbReference>
<dbReference type="SMART" id="SM00406">
    <property type="entry name" value="IGv"/>
    <property type="match status" value="3"/>
</dbReference>
<dbReference type="PROSITE" id="PS50835">
    <property type="entry name" value="IG_LIKE"/>
    <property type="match status" value="3"/>
</dbReference>
<dbReference type="OrthoDB" id="9605868at2759"/>
<dbReference type="GO" id="GO:0002376">
    <property type="term" value="P:immune system process"/>
    <property type="evidence" value="ECO:0007669"/>
    <property type="project" value="UniProtKB-KW"/>
</dbReference>
<dbReference type="InterPro" id="IPR007110">
    <property type="entry name" value="Ig-like_dom"/>
</dbReference>
<dbReference type="InterPro" id="IPR050150">
    <property type="entry name" value="IgV_Light_Chain"/>
</dbReference>